<dbReference type="InterPro" id="IPR004095">
    <property type="entry name" value="TGS"/>
</dbReference>
<feature type="domain" description="TGS" evidence="2">
    <location>
        <begin position="401"/>
        <end position="462"/>
    </location>
</feature>
<sequence>MTELNREEEERRQILLRYKRLLKTCKNIVTRADIKLVRKAFDLSLQDHEGERRSNGDPAIYRSLSVAQIVVEELGLGRTSVICALLYDLVQKEQVDIDEIKELFGEKVTHIITGLVKVTNVYNQNLTQHTENFRKLLLSFADDVRVVLIILADRLFHLRNMEHKSNEEQISLAKEIEFLYIPLAHRLGMYNVKSDMEDLALRYLQPDIYFEIVQKLKDSEEEREKFIQDFVNPIKNELDQLGVKYKMKARTKTIASILNKMKKKQVEFEEVYDIFAIRIILKASPKKEKSECWKVYSAVSDLYRPNPERLRDWITIPKSNGYESLHTTVLGQNNRWVEVQIRSKRMNKIAEQGFAAHWKYKGGKGEGGLDNWLQDIREVLESQESDSIDLIDKFKADLYNKEIYVFTPKGDLKQLPLGATLLDFAYSIHSDLGGKCIGGTVNQKNVSIRHKLKNGDQVAITTSNTQKPKSDWLNFVITTKAKNKIRQSMKEEMLKEADMGKETLKRRMKNWKIDFCDENIRKLMTEYKYKLAVDLYYGIATELHDLSEIKDILTREEVVEEKTPEDMPDYKSRTTQTAGEDVLIVDQNIANVDYTLSKCCNPIFGDDIFGFITIGKGIRIHRVGCSNAKEMMSRYPYRVVKANWTEKGAASYQAVLHITGDDELGMVTNISEVITKDLRVQMRSISVETNAGSFEGNLTVVVSNIEHLNTLMVKLRRIKGVHRVSRYDTVA</sequence>
<evidence type="ECO:0000259" key="2">
    <source>
        <dbReference type="PROSITE" id="PS51880"/>
    </source>
</evidence>
<dbReference type="InterPro" id="IPR007685">
    <property type="entry name" value="RelA_SpoT"/>
</dbReference>
<dbReference type="CDD" id="cd04876">
    <property type="entry name" value="ACT_RelA-SpoT"/>
    <property type="match status" value="1"/>
</dbReference>
<protein>
    <submittedName>
        <fullName evidence="3">RelA/SpoT family protein</fullName>
    </submittedName>
</protein>
<dbReference type="FunFam" id="3.10.20.30:FF:000002">
    <property type="entry name" value="GTP pyrophosphokinase (RelA/SpoT)"/>
    <property type="match status" value="1"/>
</dbReference>
<evidence type="ECO:0000313" key="3">
    <source>
        <dbReference type="EMBL" id="PXY02103.1"/>
    </source>
</evidence>
<dbReference type="CDD" id="cd05399">
    <property type="entry name" value="NT_Rel-Spo_like"/>
    <property type="match status" value="1"/>
</dbReference>
<dbReference type="GO" id="GO:0005886">
    <property type="term" value="C:plasma membrane"/>
    <property type="evidence" value="ECO:0007669"/>
    <property type="project" value="TreeGrafter"/>
</dbReference>
<name>A0A2V4A0R3_9BACT</name>
<dbReference type="EMBL" id="QFLI01000002">
    <property type="protein sequence ID" value="PXY02103.1"/>
    <property type="molecule type" value="Genomic_DNA"/>
</dbReference>
<dbReference type="Pfam" id="PF13328">
    <property type="entry name" value="HD_4"/>
    <property type="match status" value="1"/>
</dbReference>
<dbReference type="SUPFAM" id="SSF55021">
    <property type="entry name" value="ACT-like"/>
    <property type="match status" value="1"/>
</dbReference>
<dbReference type="PANTHER" id="PTHR21262:SF31">
    <property type="entry name" value="GTP PYROPHOSPHOKINASE"/>
    <property type="match status" value="1"/>
</dbReference>
<dbReference type="Gene3D" id="3.30.460.10">
    <property type="entry name" value="Beta Polymerase, domain 2"/>
    <property type="match status" value="1"/>
</dbReference>
<evidence type="ECO:0000313" key="4">
    <source>
        <dbReference type="Proteomes" id="UP000248079"/>
    </source>
</evidence>
<dbReference type="InterPro" id="IPR033655">
    <property type="entry name" value="TGS_RelA/SpoT"/>
</dbReference>
<dbReference type="InterPro" id="IPR012676">
    <property type="entry name" value="TGS-like"/>
</dbReference>
<dbReference type="InterPro" id="IPR004811">
    <property type="entry name" value="RelA/Spo_fam"/>
</dbReference>
<dbReference type="Pfam" id="PF02824">
    <property type="entry name" value="TGS"/>
    <property type="match status" value="1"/>
</dbReference>
<dbReference type="InterPro" id="IPR002912">
    <property type="entry name" value="ACT_dom"/>
</dbReference>
<dbReference type="PROSITE" id="PS51880">
    <property type="entry name" value="TGS"/>
    <property type="match status" value="1"/>
</dbReference>
<dbReference type="InterPro" id="IPR045865">
    <property type="entry name" value="ACT-like_dom_sf"/>
</dbReference>
<dbReference type="AlphaFoldDB" id="A0A2V4A0R3"/>
<dbReference type="SUPFAM" id="SSF81271">
    <property type="entry name" value="TGS-like"/>
    <property type="match status" value="1"/>
</dbReference>
<dbReference type="GO" id="GO:0015969">
    <property type="term" value="P:guanosine tetraphosphate metabolic process"/>
    <property type="evidence" value="ECO:0007669"/>
    <property type="project" value="InterPro"/>
</dbReference>
<comment type="caution">
    <text evidence="3">The sequence shown here is derived from an EMBL/GenBank/DDBJ whole genome shotgun (WGS) entry which is preliminary data.</text>
</comment>
<comment type="function">
    <text evidence="1">In eubacteria ppGpp (guanosine 3'-diphosphate 5'-diphosphate) is a mediator of the stringent response that coordinates a variety of cellular activities in response to changes in nutritional abundance.</text>
</comment>
<dbReference type="InterPro" id="IPR012675">
    <property type="entry name" value="Beta-grasp_dom_sf"/>
</dbReference>
<organism evidence="3 4">
    <name type="scientific">Marinifilum breve</name>
    <dbReference type="NCBI Taxonomy" id="2184082"/>
    <lineage>
        <taxon>Bacteria</taxon>
        <taxon>Pseudomonadati</taxon>
        <taxon>Bacteroidota</taxon>
        <taxon>Bacteroidia</taxon>
        <taxon>Marinilabiliales</taxon>
        <taxon>Marinifilaceae</taxon>
    </lineage>
</organism>
<dbReference type="RefSeq" id="WP_110359737.1">
    <property type="nucleotide sequence ID" value="NZ_QFLI01000002.1"/>
</dbReference>
<comment type="similarity">
    <text evidence="1">Belongs to the relA/spoT family.</text>
</comment>
<dbReference type="Pfam" id="PF13291">
    <property type="entry name" value="ACT_4"/>
    <property type="match status" value="1"/>
</dbReference>
<dbReference type="Gene3D" id="3.10.20.30">
    <property type="match status" value="1"/>
</dbReference>
<dbReference type="SUPFAM" id="SSF81301">
    <property type="entry name" value="Nucleotidyltransferase"/>
    <property type="match status" value="1"/>
</dbReference>
<dbReference type="SUPFAM" id="SSF109604">
    <property type="entry name" value="HD-domain/PDEase-like"/>
    <property type="match status" value="1"/>
</dbReference>
<accession>A0A2V4A0R3</accession>
<proteinExistence type="inferred from homology"/>
<reference evidence="3 4" key="1">
    <citation type="submission" date="2018-05" db="EMBL/GenBank/DDBJ databases">
        <title>Marinifilum breve JC075T sp. nov., a marine bacterium isolated from Yongle Blue Hole in the South China Sea.</title>
        <authorList>
            <person name="Fu T."/>
        </authorList>
    </citation>
    <scope>NUCLEOTIDE SEQUENCE [LARGE SCALE GENOMIC DNA]</scope>
    <source>
        <strain evidence="3 4">JC075</strain>
    </source>
</reference>
<dbReference type="OrthoDB" id="9805041at2"/>
<evidence type="ECO:0000256" key="1">
    <source>
        <dbReference type="RuleBase" id="RU003847"/>
    </source>
</evidence>
<dbReference type="PANTHER" id="PTHR21262">
    <property type="entry name" value="GUANOSINE-3',5'-BIS DIPHOSPHATE 3'-PYROPHOSPHOHYDROLASE"/>
    <property type="match status" value="1"/>
</dbReference>
<dbReference type="Gene3D" id="1.10.3210.10">
    <property type="entry name" value="Hypothetical protein af1432"/>
    <property type="match status" value="1"/>
</dbReference>
<dbReference type="CDD" id="cd01668">
    <property type="entry name" value="TGS_RSH"/>
    <property type="match status" value="1"/>
</dbReference>
<dbReference type="InterPro" id="IPR043519">
    <property type="entry name" value="NT_sf"/>
</dbReference>
<dbReference type="SMART" id="SM00954">
    <property type="entry name" value="RelA_SpoT"/>
    <property type="match status" value="1"/>
</dbReference>
<dbReference type="Proteomes" id="UP000248079">
    <property type="component" value="Unassembled WGS sequence"/>
</dbReference>
<dbReference type="NCBIfam" id="TIGR00691">
    <property type="entry name" value="spoT_relA"/>
    <property type="match status" value="1"/>
</dbReference>
<dbReference type="Gene3D" id="3.30.70.260">
    <property type="match status" value="1"/>
</dbReference>
<keyword evidence="4" id="KW-1185">Reference proteome</keyword>
<gene>
    <name evidence="3" type="ORF">DF185_05515</name>
</gene>
<dbReference type="Pfam" id="PF04607">
    <property type="entry name" value="RelA_SpoT"/>
    <property type="match status" value="1"/>
</dbReference>